<reference evidence="2" key="1">
    <citation type="journal article" date="2020" name="Nature">
        <title>Giant virus diversity and host interactions through global metagenomics.</title>
        <authorList>
            <person name="Schulz F."/>
            <person name="Roux S."/>
            <person name="Paez-Espino D."/>
            <person name="Jungbluth S."/>
            <person name="Walsh D.A."/>
            <person name="Denef V.J."/>
            <person name="McMahon K.D."/>
            <person name="Konstantinidis K.T."/>
            <person name="Eloe-Fadrosh E.A."/>
            <person name="Kyrpides N.C."/>
            <person name="Woyke T."/>
        </authorList>
    </citation>
    <scope>NUCLEOTIDE SEQUENCE</scope>
    <source>
        <strain evidence="2">GVMAG-S-3300012919-55</strain>
    </source>
</reference>
<accession>A0A6C0KN45</accession>
<dbReference type="InterPro" id="IPR001841">
    <property type="entry name" value="Znf_RING"/>
</dbReference>
<protein>
    <recommendedName>
        <fullName evidence="1">RING-type domain-containing protein</fullName>
    </recommendedName>
</protein>
<proteinExistence type="predicted"/>
<dbReference type="AlphaFoldDB" id="A0A6C0KN45"/>
<name>A0A6C0KN45_9ZZZZ</name>
<sequence>MKDNTFSISEDDIKECNICYEIPCDISLSFVLDCCNHSKRICMSCINCLTTPICPYCRHKLPDKCIPYLNEETNNLSVSEPIPIISWEHFIQEENSINPYLYEDSRRLRRQMRRLRHEYLQRVSVTNRQNGVVESTFRHNRRRQNNNQRQVLRSFSRQMTQLYQDDPHDDIFSIDI</sequence>
<dbReference type="EMBL" id="MN740918">
    <property type="protein sequence ID" value="QHU17784.1"/>
    <property type="molecule type" value="Genomic_DNA"/>
</dbReference>
<dbReference type="PROSITE" id="PS50089">
    <property type="entry name" value="ZF_RING_2"/>
    <property type="match status" value="1"/>
</dbReference>
<evidence type="ECO:0000259" key="1">
    <source>
        <dbReference type="PROSITE" id="PS50089"/>
    </source>
</evidence>
<evidence type="ECO:0000313" key="2">
    <source>
        <dbReference type="EMBL" id="QHU17784.1"/>
    </source>
</evidence>
<feature type="domain" description="RING-type" evidence="1">
    <location>
        <begin position="16"/>
        <end position="58"/>
    </location>
</feature>
<organism evidence="2">
    <name type="scientific">viral metagenome</name>
    <dbReference type="NCBI Taxonomy" id="1070528"/>
    <lineage>
        <taxon>unclassified sequences</taxon>
        <taxon>metagenomes</taxon>
        <taxon>organismal metagenomes</taxon>
    </lineage>
</organism>